<gene>
    <name evidence="1" type="ORF">AB3G37_05210</name>
</gene>
<dbReference type="AlphaFoldDB" id="A0AB39VUN6"/>
<proteinExistence type="predicted"/>
<dbReference type="EMBL" id="CP165628">
    <property type="protein sequence ID" value="XDU73503.1"/>
    <property type="molecule type" value="Genomic_DNA"/>
</dbReference>
<evidence type="ECO:0000313" key="1">
    <source>
        <dbReference type="EMBL" id="XDU73503.1"/>
    </source>
</evidence>
<dbReference type="RefSeq" id="WP_369789918.1">
    <property type="nucleotide sequence ID" value="NZ_CP165628.1"/>
</dbReference>
<name>A0AB39VUN6_9GAMM</name>
<protein>
    <submittedName>
        <fullName evidence="1">Uncharacterized protein</fullName>
    </submittedName>
</protein>
<reference evidence="1" key="1">
    <citation type="submission" date="2024-07" db="EMBL/GenBank/DDBJ databases">
        <authorList>
            <person name="Biller S.J."/>
        </authorList>
    </citation>
    <scope>NUCLEOTIDE SEQUENCE</scope>
    <source>
        <strain evidence="1">WC2420</strain>
    </source>
</reference>
<accession>A0AB39VUN6</accession>
<sequence>MTDIPVNNYPSVILSISSGTVLPAKPLIESSASFSNLGEHIIQVSQNQKMPTSCLIDAGRKESYQYLATCELKEFESHSNYVRRLKINYPHLKVVDFSIISGCHVNTIGRLAEFKKMLNQYY</sequence>
<organism evidence="1">
    <name type="scientific">Rouxiella sp. WC2420</name>
    <dbReference type="NCBI Taxonomy" id="3234145"/>
    <lineage>
        <taxon>Bacteria</taxon>
        <taxon>Pseudomonadati</taxon>
        <taxon>Pseudomonadota</taxon>
        <taxon>Gammaproteobacteria</taxon>
        <taxon>Enterobacterales</taxon>
        <taxon>Yersiniaceae</taxon>
        <taxon>Rouxiella</taxon>
    </lineage>
</organism>